<reference evidence="2" key="1">
    <citation type="submission" date="2020-02" db="EMBL/GenBank/DDBJ databases">
        <authorList>
            <person name="Meier V. D."/>
        </authorList>
    </citation>
    <scope>NUCLEOTIDE SEQUENCE</scope>
    <source>
        <strain evidence="2">AVDCRST_MAG05</strain>
    </source>
</reference>
<feature type="region of interest" description="Disordered" evidence="1">
    <location>
        <begin position="39"/>
        <end position="63"/>
    </location>
</feature>
<feature type="region of interest" description="Disordered" evidence="1">
    <location>
        <begin position="99"/>
        <end position="135"/>
    </location>
</feature>
<sequence length="135" mass="13626">AGHRAPAGARGRRHRGLRRLPALAGGLALGGRRAGVAVRGGCRGSADGPVRPRGRPHAARGPGVPAAAAAGVAFGGDLAGCGRGDGPVALRRVRARVRVPDHGLRGPDDPVPQRPRRARGLLPRGPEAGTAEARL</sequence>
<accession>A0A6J4RPA5</accession>
<dbReference type="AlphaFoldDB" id="A0A6J4RPA5"/>
<protein>
    <submittedName>
        <fullName evidence="2">Uncharacterized protein</fullName>
    </submittedName>
</protein>
<organism evidence="2">
    <name type="scientific">uncultured Rubrobacteraceae bacterium</name>
    <dbReference type="NCBI Taxonomy" id="349277"/>
    <lineage>
        <taxon>Bacteria</taxon>
        <taxon>Bacillati</taxon>
        <taxon>Actinomycetota</taxon>
        <taxon>Rubrobacteria</taxon>
        <taxon>Rubrobacterales</taxon>
        <taxon>Rubrobacteraceae</taxon>
        <taxon>environmental samples</taxon>
    </lineage>
</organism>
<name>A0A6J4RPA5_9ACTN</name>
<gene>
    <name evidence="2" type="ORF">AVDCRST_MAG05-1057</name>
</gene>
<dbReference type="EMBL" id="CADCVM010000117">
    <property type="protein sequence ID" value="CAA9477601.1"/>
    <property type="molecule type" value="Genomic_DNA"/>
</dbReference>
<feature type="non-terminal residue" evidence="2">
    <location>
        <position position="135"/>
    </location>
</feature>
<evidence type="ECO:0000256" key="1">
    <source>
        <dbReference type="SAM" id="MobiDB-lite"/>
    </source>
</evidence>
<evidence type="ECO:0000313" key="2">
    <source>
        <dbReference type="EMBL" id="CAA9477601.1"/>
    </source>
</evidence>
<feature type="non-terminal residue" evidence="2">
    <location>
        <position position="1"/>
    </location>
</feature>
<proteinExistence type="predicted"/>
<feature type="compositionally biased region" description="Basic and acidic residues" evidence="1">
    <location>
        <begin position="99"/>
        <end position="108"/>
    </location>
</feature>